<dbReference type="Pfam" id="PF12697">
    <property type="entry name" value="Abhydrolase_6"/>
    <property type="match status" value="1"/>
</dbReference>
<feature type="domain" description="AB hydrolase-1" evidence="1">
    <location>
        <begin position="20"/>
        <end position="249"/>
    </location>
</feature>
<dbReference type="SUPFAM" id="SSF53474">
    <property type="entry name" value="alpha/beta-Hydrolases"/>
    <property type="match status" value="1"/>
</dbReference>
<dbReference type="InterPro" id="IPR029058">
    <property type="entry name" value="AB_hydrolase_fold"/>
</dbReference>
<dbReference type="Proteomes" id="UP000182237">
    <property type="component" value="Chromosome I"/>
</dbReference>
<dbReference type="InterPro" id="IPR050266">
    <property type="entry name" value="AB_hydrolase_sf"/>
</dbReference>
<dbReference type="GO" id="GO:0016020">
    <property type="term" value="C:membrane"/>
    <property type="evidence" value="ECO:0007669"/>
    <property type="project" value="TreeGrafter"/>
</dbReference>
<reference evidence="2 3" key="1">
    <citation type="submission" date="2016-10" db="EMBL/GenBank/DDBJ databases">
        <authorList>
            <person name="de Groot N.N."/>
        </authorList>
    </citation>
    <scope>NUCLEOTIDE SEQUENCE [LARGE SCALE GENOMIC DNA]</scope>
    <source>
        <strain evidence="2 3">DSM 45434</strain>
    </source>
</reference>
<evidence type="ECO:0000313" key="2">
    <source>
        <dbReference type="EMBL" id="SDR78090.1"/>
    </source>
</evidence>
<evidence type="ECO:0000313" key="3">
    <source>
        <dbReference type="Proteomes" id="UP000182237"/>
    </source>
</evidence>
<dbReference type="eggNOG" id="COG0596">
    <property type="taxonomic scope" value="Bacteria"/>
</dbReference>
<sequence>MTPTILHATHHGDPAADETVVLLSSIATTQATWKNQIPALAERFHVIAIDHLGHGGSPRPDAEPGTTTVADLAANVLATLDQLGVGRFSVVGLSLGGVLAQYLAATSGRVDRAVFCSTATYLGGEERWAERTSVARTEGMHALADGMLTNWFTPPFHSEHPDVVDFVRSIIEGVDPEGYALNGDALAHWDFGSRLGEIRCPVLTIAGADDPSTGPDQLAEIAAGVSGPAESVVVTPGSHQVGLENPEAVTTALLSFLTR</sequence>
<evidence type="ECO:0000259" key="1">
    <source>
        <dbReference type="Pfam" id="PF12697"/>
    </source>
</evidence>
<gene>
    <name evidence="2" type="ORF">SAMN04488539_0336</name>
</gene>
<name>A0A1H1LUQ2_9CORY</name>
<organism evidence="2 3">
    <name type="scientific">Corynebacterium timonense</name>
    <dbReference type="NCBI Taxonomy" id="441500"/>
    <lineage>
        <taxon>Bacteria</taxon>
        <taxon>Bacillati</taxon>
        <taxon>Actinomycetota</taxon>
        <taxon>Actinomycetes</taxon>
        <taxon>Mycobacteriales</taxon>
        <taxon>Corynebacteriaceae</taxon>
        <taxon>Corynebacterium</taxon>
    </lineage>
</organism>
<dbReference type="STRING" id="1203190.GCA_000312345_00434"/>
<dbReference type="OrthoDB" id="9802489at2"/>
<dbReference type="InterPro" id="IPR000073">
    <property type="entry name" value="AB_hydrolase_1"/>
</dbReference>
<keyword evidence="3" id="KW-1185">Reference proteome</keyword>
<proteinExistence type="predicted"/>
<dbReference type="Gene3D" id="3.40.50.1820">
    <property type="entry name" value="alpha/beta hydrolase"/>
    <property type="match status" value="1"/>
</dbReference>
<dbReference type="AlphaFoldDB" id="A0A1H1LUQ2"/>
<dbReference type="RefSeq" id="WP_019193305.1">
    <property type="nucleotide sequence ID" value="NZ_LT629765.1"/>
</dbReference>
<protein>
    <submittedName>
        <fullName evidence="2">3-oxoadipate enol-lactonase</fullName>
    </submittedName>
</protein>
<dbReference type="PANTHER" id="PTHR43798">
    <property type="entry name" value="MONOACYLGLYCEROL LIPASE"/>
    <property type="match status" value="1"/>
</dbReference>
<dbReference type="EMBL" id="LT629765">
    <property type="protein sequence ID" value="SDR78090.1"/>
    <property type="molecule type" value="Genomic_DNA"/>
</dbReference>
<accession>A0A1H1LUQ2</accession>
<dbReference type="GO" id="GO:0003824">
    <property type="term" value="F:catalytic activity"/>
    <property type="evidence" value="ECO:0007669"/>
    <property type="project" value="UniProtKB-ARBA"/>
</dbReference>
<dbReference type="PANTHER" id="PTHR43798:SF33">
    <property type="entry name" value="HYDROLASE, PUTATIVE (AFU_ORTHOLOGUE AFUA_2G14860)-RELATED"/>
    <property type="match status" value="1"/>
</dbReference>